<dbReference type="Pfam" id="PF00534">
    <property type="entry name" value="Glycos_transf_1"/>
    <property type="match status" value="1"/>
</dbReference>
<comment type="similarity">
    <text evidence="12">Belongs to the glycosyltransferase group 1 family. Glycosyltransferase 4 subfamily.</text>
</comment>
<organism evidence="17 18">
    <name type="scientific">Lentinula edodes</name>
    <name type="common">Shiitake mushroom</name>
    <name type="synonym">Lentinus edodes</name>
    <dbReference type="NCBI Taxonomy" id="5353"/>
    <lineage>
        <taxon>Eukaryota</taxon>
        <taxon>Fungi</taxon>
        <taxon>Dikarya</taxon>
        <taxon>Basidiomycota</taxon>
        <taxon>Agaricomycotina</taxon>
        <taxon>Agaricomycetes</taxon>
        <taxon>Agaricomycetidae</taxon>
        <taxon>Agaricales</taxon>
        <taxon>Marasmiineae</taxon>
        <taxon>Omphalotaceae</taxon>
        <taxon>Lentinula</taxon>
    </lineage>
</organism>
<evidence type="ECO:0000256" key="8">
    <source>
        <dbReference type="ARBA" id="ARBA00022824"/>
    </source>
</evidence>
<dbReference type="AlphaFoldDB" id="A0A1Q3EE13"/>
<proteinExistence type="inferred from homology"/>
<comment type="subcellular location">
    <subcellularLocation>
        <location evidence="1">Endoplasmic reticulum membrane</location>
        <topology evidence="1">Single-pass membrane protein</topology>
    </subcellularLocation>
</comment>
<feature type="transmembrane region" description="Helical" evidence="12">
    <location>
        <begin position="193"/>
        <end position="214"/>
    </location>
</feature>
<evidence type="ECO:0000256" key="3">
    <source>
        <dbReference type="ARBA" id="ARBA00012645"/>
    </source>
</evidence>
<evidence type="ECO:0000256" key="14">
    <source>
        <dbReference type="SAM" id="MobiDB-lite"/>
    </source>
</evidence>
<feature type="compositionally biased region" description="Basic residues" evidence="14">
    <location>
        <begin position="475"/>
        <end position="498"/>
    </location>
</feature>
<evidence type="ECO:0000256" key="5">
    <source>
        <dbReference type="ARBA" id="ARBA00022676"/>
    </source>
</evidence>
<dbReference type="PANTHER" id="PTHR45919:SF1">
    <property type="entry name" value="GDP-MAN:MAN(3)GLCNAC(2)-PP-DOL ALPHA-1,2-MANNOSYLTRANSFERASE"/>
    <property type="match status" value="1"/>
</dbReference>
<feature type="domain" description="ALG11 mannosyltransferase N-terminal" evidence="16">
    <location>
        <begin position="20"/>
        <end position="226"/>
    </location>
</feature>
<keyword evidence="18" id="KW-1185">Reference proteome</keyword>
<evidence type="ECO:0000256" key="4">
    <source>
        <dbReference type="ARBA" id="ARBA00022018"/>
    </source>
</evidence>
<comment type="function">
    <text evidence="12">GDP-Man:Man(3)GlcNAc(2)-PP-Dol alpha-1,2-mannosyltransferase that operates in the biosynthetic pathway of dolichol-linked oligosaccharides, the glycan precursors employed in protein asparagine (N)-glycosylation. The assembly of dolichol-linked oligosaccharides begins on the cytosolic side of the endoplasmic reticulum membrane and finishes in its lumen. The sequential addition of sugars to dolichol pyrophosphate produces dolichol-linked oligosaccharides containing fourteen sugars, including two GlcNAcs, nine mannoses and three glucoses. Once assembled, the oligosaccharide is transferred from the lipid to nascent proteins by oligosaccharyltransferases. Catalyzes, on the cytoplasmic face of the endoplasmic reticulum, the addition of the fourth and fifth mannose residues to the dolichol-linked oligosaccharide chain, to produce Man(5)GlcNAc(2)-PP-dolichol core oligosaccharide.</text>
</comment>
<dbReference type="Gene3D" id="3.40.50.2000">
    <property type="entry name" value="Glycogen Phosphorylase B"/>
    <property type="match status" value="1"/>
</dbReference>
<keyword evidence="5 12" id="KW-0328">Glycosyltransferase</keyword>
<dbReference type="GO" id="GO:0005789">
    <property type="term" value="C:endoplasmic reticulum membrane"/>
    <property type="evidence" value="ECO:0007669"/>
    <property type="project" value="UniProtKB-SubCell"/>
</dbReference>
<name>A0A1Q3EE13_LENED</name>
<dbReference type="Proteomes" id="UP000188533">
    <property type="component" value="Unassembled WGS sequence"/>
</dbReference>
<comment type="pathway">
    <text evidence="2 12">Protein modification; protein glycosylation.</text>
</comment>
<feature type="compositionally biased region" description="Basic and acidic residues" evidence="14">
    <location>
        <begin position="662"/>
        <end position="687"/>
    </location>
</feature>
<feature type="transmembrane region" description="Helical" evidence="12">
    <location>
        <begin position="134"/>
        <end position="157"/>
    </location>
</feature>
<dbReference type="Pfam" id="PF15924">
    <property type="entry name" value="ALG11_N"/>
    <property type="match status" value="1"/>
</dbReference>
<evidence type="ECO:0000313" key="17">
    <source>
        <dbReference type="EMBL" id="GAW05436.1"/>
    </source>
</evidence>
<protein>
    <recommendedName>
        <fullName evidence="4 12">GDP-Man:Man(3)GlcNAc(2)-PP-Dol alpha-1,2-mannosyltransferase</fullName>
        <ecNumber evidence="3 12">2.4.1.131</ecNumber>
    </recommendedName>
</protein>
<keyword evidence="6 12" id="KW-0808">Transferase</keyword>
<reference evidence="17 18" key="2">
    <citation type="submission" date="2017-02" db="EMBL/GenBank/DDBJ databases">
        <title>A genome survey and senescence transcriptome analysis in Lentinula edodes.</title>
        <authorList>
            <person name="Sakamoto Y."/>
            <person name="Nakade K."/>
            <person name="Sato S."/>
            <person name="Yoshida Y."/>
            <person name="Miyazaki K."/>
            <person name="Natsume S."/>
            <person name="Konno N."/>
        </authorList>
    </citation>
    <scope>NUCLEOTIDE SEQUENCE [LARGE SCALE GENOMIC DNA]</scope>
    <source>
        <strain evidence="17 18">NBRC 111202</strain>
    </source>
</reference>
<feature type="region of interest" description="Disordered" evidence="14">
    <location>
        <begin position="438"/>
        <end position="501"/>
    </location>
</feature>
<dbReference type="CDD" id="cd03806">
    <property type="entry name" value="GT4_ALG11-like"/>
    <property type="match status" value="1"/>
</dbReference>
<dbReference type="InterPro" id="IPR031814">
    <property type="entry name" value="ALG11_N"/>
</dbReference>
<dbReference type="InterPro" id="IPR001296">
    <property type="entry name" value="Glyco_trans_1"/>
</dbReference>
<feature type="region of interest" description="Disordered" evidence="14">
    <location>
        <begin position="658"/>
        <end position="687"/>
    </location>
</feature>
<evidence type="ECO:0000256" key="11">
    <source>
        <dbReference type="ARBA" id="ARBA00045065"/>
    </source>
</evidence>
<accession>A0A1Q3EE13</accession>
<evidence type="ECO:0000259" key="16">
    <source>
        <dbReference type="Pfam" id="PF15924"/>
    </source>
</evidence>
<dbReference type="EMBL" id="BDGU01000250">
    <property type="protein sequence ID" value="GAW05436.1"/>
    <property type="molecule type" value="Genomic_DNA"/>
</dbReference>
<comment type="caution">
    <text evidence="17">The sequence shown here is derived from an EMBL/GenBank/DDBJ whole genome shotgun (WGS) entry which is preliminary data.</text>
</comment>
<sequence>MLGFRLDLMRKLGRNPESQALVGFFHPYCNAGGGGERVLWTAIAAIQRTEPNIVTIVYSGDTDATKDEIISKVKARFDITLDPEALDFVFLSSRRAIEDSTWRYFTLLGQSLGSMYLAWEAMSKLIPDLYIDTMGYAFTFHIVSLLTGIPVGAYVHYPTISTSMLNRVKSRKKWHTNSDVISSSTFLSQSKLLYYRVFMYYYALSLKSAAFIMVNSSWTQNHINEILQYSDVLLDTLHRIIPFKLIHSKYGSVTSAQIVYPPCDTREISQFPLTGRDRVILSLAQFRPEKDHPTQLRAFSRLLKDRPEYINPTRPVKLVLIGGSRNADDEARVQNLRSLAKDLNLEKNIEFVVNAPYPTVLNWLAEASIGLSTMVDEHFGINVVEFMAAGLIPVAHKSGGPLQDIIVPFQGQPTGYHADSVEAFAEALHSALSLSTDEDLAMPIPQSDTASGLRDDSNVDGPQRSSDPKTPEKRQFHKSKGYHRPEHHKHRDGHHQQRRPSISSILDEVGSFSEQDDRLSFETHRADEAISRAEYAETRLKDAFERLTEAEEARSQSEIHSIKVEEDLHRYREQVTRVQQELRDARIQIESLQQEKSASEREVEKIRVANLELQSKFRSYQAKEQGREEGLKSGMLKQFHENRQYIWEAGFSDGFEEGSEAGFKEGNRKGRKEGVREGREQGRREERRNALEAFDRFIREEREGEDDREVSRALSIRQ</sequence>
<evidence type="ECO:0000256" key="6">
    <source>
        <dbReference type="ARBA" id="ARBA00022679"/>
    </source>
</evidence>
<dbReference type="PANTHER" id="PTHR45919">
    <property type="entry name" value="GDP-MAN:MAN(3)GLCNAC(2)-PP-DOL ALPHA-1,2-MANNOSYLTRANSFERASE"/>
    <property type="match status" value="1"/>
</dbReference>
<gene>
    <name evidence="17" type="ORF">LENED_007295</name>
</gene>
<dbReference type="CDD" id="cd22249">
    <property type="entry name" value="UDM1_RNF168_RNF169-like"/>
    <property type="match status" value="1"/>
</dbReference>
<evidence type="ECO:0000259" key="15">
    <source>
        <dbReference type="Pfam" id="PF00534"/>
    </source>
</evidence>
<keyword evidence="9 12" id="KW-1133">Transmembrane helix</keyword>
<keyword evidence="8 12" id="KW-0256">Endoplasmic reticulum</keyword>
<evidence type="ECO:0000256" key="12">
    <source>
        <dbReference type="RuleBase" id="RU367051"/>
    </source>
</evidence>
<evidence type="ECO:0000313" key="18">
    <source>
        <dbReference type="Proteomes" id="UP000188533"/>
    </source>
</evidence>
<evidence type="ECO:0000256" key="7">
    <source>
        <dbReference type="ARBA" id="ARBA00022692"/>
    </source>
</evidence>
<keyword evidence="13" id="KW-0175">Coiled coil</keyword>
<dbReference type="SUPFAM" id="SSF53756">
    <property type="entry name" value="UDP-Glycosyltransferase/glycogen phosphorylase"/>
    <property type="match status" value="1"/>
</dbReference>
<reference evidence="17 18" key="1">
    <citation type="submission" date="2016-08" db="EMBL/GenBank/DDBJ databases">
        <authorList>
            <consortium name="Lentinula edodes genome sequencing consortium"/>
            <person name="Sakamoto Y."/>
            <person name="Nakade K."/>
            <person name="Sato S."/>
            <person name="Yoshida Y."/>
            <person name="Miyazaki K."/>
            <person name="Natsume S."/>
            <person name="Konno N."/>
        </authorList>
    </citation>
    <scope>NUCLEOTIDE SEQUENCE [LARGE SCALE GENOMIC DNA]</scope>
    <source>
        <strain evidence="17 18">NBRC 111202</strain>
    </source>
</reference>
<comment type="catalytic activity">
    <reaction evidence="11 12">
        <text>an alpha-D-Man-(1-&gt;3)-[alpha-D-Man-(1-&gt;6)]-beta-D-Man-(1-&gt;4)-beta-D-GlcNAc-(1-&gt;4)-alpha-D-GlcNAc-diphospho-di-trans,poly-cis-dolichol + 2 GDP-alpha-D-mannose = an alpha-D-Man-(1-&gt;2)-alpha-D-Man-(1-&gt;2)-alpha-D-Man-(1-&gt;3)-[alpha-D-Man-(1-&gt;6)]-beta-D-Man-(1-&gt;4)-beta-D-GlcNAc-(1-&gt;4)-alpha-D-GlcNAc-diphospho-di-trans,poly-cis-dolichol + 2 GDP + 2 H(+)</text>
        <dbReference type="Rhea" id="RHEA:29523"/>
        <dbReference type="Rhea" id="RHEA-COMP:19515"/>
        <dbReference type="Rhea" id="RHEA-COMP:19516"/>
        <dbReference type="ChEBI" id="CHEBI:15378"/>
        <dbReference type="ChEBI" id="CHEBI:57527"/>
        <dbReference type="ChEBI" id="CHEBI:58189"/>
        <dbReference type="ChEBI" id="CHEBI:132511"/>
        <dbReference type="ChEBI" id="CHEBI:132515"/>
        <dbReference type="EC" id="2.4.1.131"/>
    </reaction>
    <physiologicalReaction direction="left-to-right" evidence="11 12">
        <dbReference type="Rhea" id="RHEA:29524"/>
    </physiologicalReaction>
</comment>
<feature type="domain" description="Glycosyl transferase family 1" evidence="15">
    <location>
        <begin position="270"/>
        <end position="435"/>
    </location>
</feature>
<evidence type="ECO:0000256" key="9">
    <source>
        <dbReference type="ARBA" id="ARBA00022989"/>
    </source>
</evidence>
<dbReference type="GO" id="GO:0004377">
    <property type="term" value="F:GDP-Man:Man(3)GlcNAc(2)-PP-Dol alpha-1,2-mannosyltransferase activity"/>
    <property type="evidence" value="ECO:0007669"/>
    <property type="project" value="UniProtKB-UniRule"/>
</dbReference>
<dbReference type="UniPathway" id="UPA00378"/>
<evidence type="ECO:0000256" key="2">
    <source>
        <dbReference type="ARBA" id="ARBA00004922"/>
    </source>
</evidence>
<feature type="coiled-coil region" evidence="13">
    <location>
        <begin position="533"/>
        <end position="609"/>
    </location>
</feature>
<dbReference type="GO" id="GO:0006487">
    <property type="term" value="P:protein N-linked glycosylation"/>
    <property type="evidence" value="ECO:0007669"/>
    <property type="project" value="TreeGrafter"/>
</dbReference>
<dbReference type="InterPro" id="IPR038013">
    <property type="entry name" value="ALG11"/>
</dbReference>
<dbReference type="EC" id="2.4.1.131" evidence="3 12"/>
<evidence type="ECO:0000256" key="10">
    <source>
        <dbReference type="ARBA" id="ARBA00023136"/>
    </source>
</evidence>
<dbReference type="STRING" id="5353.A0A1Q3EE13"/>
<evidence type="ECO:0000256" key="1">
    <source>
        <dbReference type="ARBA" id="ARBA00004389"/>
    </source>
</evidence>
<keyword evidence="10 12" id="KW-0472">Membrane</keyword>
<evidence type="ECO:0000256" key="13">
    <source>
        <dbReference type="SAM" id="Coils"/>
    </source>
</evidence>
<keyword evidence="7 12" id="KW-0812">Transmembrane</keyword>